<comment type="caution">
    <text evidence="8">The sequence shown here is derived from an EMBL/GenBank/DDBJ whole genome shotgun (WGS) entry which is preliminary data.</text>
</comment>
<evidence type="ECO:0000313" key="8">
    <source>
        <dbReference type="EMBL" id="KYF53149.1"/>
    </source>
</evidence>
<evidence type="ECO:0000256" key="2">
    <source>
        <dbReference type="ARBA" id="ARBA00023015"/>
    </source>
</evidence>
<dbReference type="InterPro" id="IPR013325">
    <property type="entry name" value="RNA_pol_sigma_r2"/>
</dbReference>
<gene>
    <name evidence="8" type="ORF">BE04_36220</name>
</gene>
<feature type="compositionally biased region" description="Pro residues" evidence="6">
    <location>
        <begin position="12"/>
        <end position="22"/>
    </location>
</feature>
<evidence type="ECO:0000256" key="3">
    <source>
        <dbReference type="ARBA" id="ARBA00023082"/>
    </source>
</evidence>
<dbReference type="InterPro" id="IPR039425">
    <property type="entry name" value="RNA_pol_sigma-70-like"/>
</dbReference>
<dbReference type="InterPro" id="IPR036388">
    <property type="entry name" value="WH-like_DNA-bd_sf"/>
</dbReference>
<evidence type="ECO:0000256" key="4">
    <source>
        <dbReference type="ARBA" id="ARBA00023125"/>
    </source>
</evidence>
<evidence type="ECO:0000313" key="9">
    <source>
        <dbReference type="Proteomes" id="UP000075604"/>
    </source>
</evidence>
<evidence type="ECO:0000259" key="7">
    <source>
        <dbReference type="Pfam" id="PF08281"/>
    </source>
</evidence>
<evidence type="ECO:0000256" key="5">
    <source>
        <dbReference type="ARBA" id="ARBA00023163"/>
    </source>
</evidence>
<dbReference type="PANTHER" id="PTHR43133">
    <property type="entry name" value="RNA POLYMERASE ECF-TYPE SIGMA FACTO"/>
    <property type="match status" value="1"/>
</dbReference>
<keyword evidence="3" id="KW-0731">Sigma factor</keyword>
<dbReference type="EMBL" id="JELX01003151">
    <property type="protein sequence ID" value="KYF53149.1"/>
    <property type="molecule type" value="Genomic_DNA"/>
</dbReference>
<dbReference type="Gene3D" id="1.10.10.10">
    <property type="entry name" value="Winged helix-like DNA-binding domain superfamily/Winged helix DNA-binding domain"/>
    <property type="match status" value="1"/>
</dbReference>
<comment type="similarity">
    <text evidence="1">Belongs to the sigma-70 factor family. ECF subfamily.</text>
</comment>
<keyword evidence="2" id="KW-0805">Transcription regulation</keyword>
<feature type="domain" description="RNA polymerase sigma factor 70 region 4 type 2" evidence="7">
    <location>
        <begin position="130"/>
        <end position="180"/>
    </location>
</feature>
<dbReference type="GO" id="GO:0016987">
    <property type="term" value="F:sigma factor activity"/>
    <property type="evidence" value="ECO:0007669"/>
    <property type="project" value="UniProtKB-KW"/>
</dbReference>
<dbReference type="SUPFAM" id="SSF88946">
    <property type="entry name" value="Sigma2 domain of RNA polymerase sigma factors"/>
    <property type="match status" value="1"/>
</dbReference>
<dbReference type="Gene3D" id="1.10.1740.10">
    <property type="match status" value="1"/>
</dbReference>
<dbReference type="AlphaFoldDB" id="A0A150PBV6"/>
<dbReference type="GO" id="GO:0003677">
    <property type="term" value="F:DNA binding"/>
    <property type="evidence" value="ECO:0007669"/>
    <property type="project" value="UniProtKB-KW"/>
</dbReference>
<dbReference type="Proteomes" id="UP000075604">
    <property type="component" value="Unassembled WGS sequence"/>
</dbReference>
<proteinExistence type="inferred from homology"/>
<feature type="region of interest" description="Disordered" evidence="6">
    <location>
        <begin position="1"/>
        <end position="24"/>
    </location>
</feature>
<organism evidence="8 9">
    <name type="scientific">Sorangium cellulosum</name>
    <name type="common">Polyangium cellulosum</name>
    <dbReference type="NCBI Taxonomy" id="56"/>
    <lineage>
        <taxon>Bacteria</taxon>
        <taxon>Pseudomonadati</taxon>
        <taxon>Myxococcota</taxon>
        <taxon>Polyangia</taxon>
        <taxon>Polyangiales</taxon>
        <taxon>Polyangiaceae</taxon>
        <taxon>Sorangium</taxon>
    </lineage>
</organism>
<dbReference type="InterPro" id="IPR013249">
    <property type="entry name" value="RNA_pol_sigma70_r4_t2"/>
</dbReference>
<dbReference type="GO" id="GO:0006352">
    <property type="term" value="P:DNA-templated transcription initiation"/>
    <property type="evidence" value="ECO:0007669"/>
    <property type="project" value="InterPro"/>
</dbReference>
<dbReference type="PANTHER" id="PTHR43133:SF8">
    <property type="entry name" value="RNA POLYMERASE SIGMA FACTOR HI_1459-RELATED"/>
    <property type="match status" value="1"/>
</dbReference>
<evidence type="ECO:0000256" key="6">
    <source>
        <dbReference type="SAM" id="MobiDB-lite"/>
    </source>
</evidence>
<keyword evidence="5" id="KW-0804">Transcription</keyword>
<evidence type="ECO:0000256" key="1">
    <source>
        <dbReference type="ARBA" id="ARBA00010641"/>
    </source>
</evidence>
<reference evidence="8 9" key="1">
    <citation type="submission" date="2014-02" db="EMBL/GenBank/DDBJ databases">
        <title>The small core and large imbalanced accessory genome model reveals a collaborative survival strategy of Sorangium cellulosum strains in nature.</title>
        <authorList>
            <person name="Han K."/>
            <person name="Peng R."/>
            <person name="Blom J."/>
            <person name="Li Y.-Z."/>
        </authorList>
    </citation>
    <scope>NUCLEOTIDE SEQUENCE [LARGE SCALE GENOMIC DNA]</scope>
    <source>
        <strain evidence="8 9">So0157-18</strain>
    </source>
</reference>
<accession>A0A150PBV6</accession>
<keyword evidence="4" id="KW-0238">DNA-binding</keyword>
<sequence>MSKRRRGAKRPPAAPTQPPPTTIEPEAILAETRLLRHMLTRCGVPARDRDDVLQECLIGAVVAVREGRYRPEPGLHPRRILQRWLVGIAVRQAAKYHEKAYRRHEVAVPDPRAYVTGRAPSPHGEVEARALLELLWLVEPRERRVLILVGEGEQVSDVARSLGLPVGTAFSRLRRGRRRLVTVLKRWRRFR</sequence>
<dbReference type="Pfam" id="PF08281">
    <property type="entry name" value="Sigma70_r4_2"/>
    <property type="match status" value="1"/>
</dbReference>
<protein>
    <recommendedName>
        <fullName evidence="7">RNA polymerase sigma factor 70 region 4 type 2 domain-containing protein</fullName>
    </recommendedName>
</protein>
<dbReference type="SUPFAM" id="SSF88659">
    <property type="entry name" value="Sigma3 and sigma4 domains of RNA polymerase sigma factors"/>
    <property type="match status" value="1"/>
</dbReference>
<dbReference type="InterPro" id="IPR013324">
    <property type="entry name" value="RNA_pol_sigma_r3/r4-like"/>
</dbReference>
<name>A0A150PBV6_SORCE</name>